<feature type="transmembrane region" description="Helical" evidence="5">
    <location>
        <begin position="38"/>
        <end position="58"/>
    </location>
</feature>
<feature type="transmembrane region" description="Helical" evidence="5">
    <location>
        <begin position="156"/>
        <end position="174"/>
    </location>
</feature>
<name>G9WVT6_9FIRM</name>
<dbReference type="AlphaFoldDB" id="G9WVT6"/>
<reference evidence="6 7" key="1">
    <citation type="submission" date="2011-08" db="EMBL/GenBank/DDBJ databases">
        <title>The Genome Sequence of Oribacterium sp. ACB7.</title>
        <authorList>
            <consortium name="The Broad Institute Genome Sequencing Platform"/>
            <person name="Earl A."/>
            <person name="Ward D."/>
            <person name="Feldgarden M."/>
            <person name="Gevers D."/>
            <person name="Sizova M."/>
            <person name="Hazen A."/>
            <person name="Epstein S."/>
            <person name="Young S.K."/>
            <person name="Zeng Q."/>
            <person name="Gargeya S."/>
            <person name="Fitzgerald M."/>
            <person name="Haas B."/>
            <person name="Abouelleil A."/>
            <person name="Alvarado L."/>
            <person name="Arachchi H.M."/>
            <person name="Berlin A."/>
            <person name="Brown A."/>
            <person name="Chapman S.B."/>
            <person name="Chen Z."/>
            <person name="Dunbar C."/>
            <person name="Freedman E."/>
            <person name="Gearin G."/>
            <person name="Gellesch M."/>
            <person name="Goldberg J."/>
            <person name="Griggs A."/>
            <person name="Gujja S."/>
            <person name="Heiman D."/>
            <person name="Howarth C."/>
            <person name="Larson L."/>
            <person name="Lui A."/>
            <person name="MacDonald P.J.P."/>
            <person name="Montmayeur A."/>
            <person name="Murphy C."/>
            <person name="Neiman D."/>
            <person name="Pearson M."/>
            <person name="Priest M."/>
            <person name="Roberts A."/>
            <person name="Saif S."/>
            <person name="Shea T."/>
            <person name="Shenoy N."/>
            <person name="Sisk P."/>
            <person name="Stolte C."/>
            <person name="Sykes S."/>
            <person name="Wortman J."/>
            <person name="Nusbaum C."/>
            <person name="Birren B."/>
        </authorList>
    </citation>
    <scope>NUCLEOTIDE SEQUENCE [LARGE SCALE GENOMIC DNA]</scope>
    <source>
        <strain evidence="6 7">ACB7</strain>
    </source>
</reference>
<dbReference type="PANTHER" id="PTHR13285:SF18">
    <property type="entry name" value="PROTEIN-CYSTEINE N-PALMITOYLTRANSFERASE RASP"/>
    <property type="match status" value="1"/>
</dbReference>
<evidence type="ECO:0000313" key="7">
    <source>
        <dbReference type="Proteomes" id="UP000003527"/>
    </source>
</evidence>
<evidence type="ECO:0000313" key="6">
    <source>
        <dbReference type="EMBL" id="EHL10873.1"/>
    </source>
</evidence>
<comment type="caution">
    <text evidence="6">The sequence shown here is derived from an EMBL/GenBank/DDBJ whole genome shotgun (WGS) entry which is preliminary data.</text>
</comment>
<accession>G9WVT6</accession>
<evidence type="ECO:0000256" key="4">
    <source>
        <dbReference type="ARBA" id="ARBA00023136"/>
    </source>
</evidence>
<dbReference type="Pfam" id="PF03062">
    <property type="entry name" value="MBOAT"/>
    <property type="match status" value="1"/>
</dbReference>
<keyword evidence="4 5" id="KW-0472">Membrane</keyword>
<feature type="transmembrane region" description="Helical" evidence="5">
    <location>
        <begin position="194"/>
        <end position="214"/>
    </location>
</feature>
<organism evidence="6 7">
    <name type="scientific">Oribacterium asaccharolyticum ACB7</name>
    <dbReference type="NCBI Taxonomy" id="796944"/>
    <lineage>
        <taxon>Bacteria</taxon>
        <taxon>Bacillati</taxon>
        <taxon>Bacillota</taxon>
        <taxon>Clostridia</taxon>
        <taxon>Lachnospirales</taxon>
        <taxon>Lachnospiraceae</taxon>
        <taxon>Oribacterium</taxon>
    </lineage>
</organism>
<protein>
    <recommendedName>
        <fullName evidence="8">MBOAT family protein</fullName>
    </recommendedName>
</protein>
<gene>
    <name evidence="6" type="ORF">HMPREF9624_01020</name>
</gene>
<keyword evidence="3 5" id="KW-1133">Transmembrane helix</keyword>
<dbReference type="PANTHER" id="PTHR13285">
    <property type="entry name" value="ACYLTRANSFERASE"/>
    <property type="match status" value="1"/>
</dbReference>
<evidence type="ECO:0000256" key="3">
    <source>
        <dbReference type="ARBA" id="ARBA00022989"/>
    </source>
</evidence>
<sequence length="252" mass="29109">MCWSARYALLLLASTFITYAGGLILEKIKKVDPLRKSFYYRITLIFAVGLNLFIIFYFKYSNFILGLMRAVAFRLHIDLHIPVIDVILPVGISFYIFQALGYLIDVYRRDIYAEKNFLQYALFVSFFPQLVAGPIERSKNLLKQLADTKKFNYENVRQGLLIMLWGYFLKMVIADRSAVLVNAVYAKYLEYKGFQLITANILFAIQIYCDFMGYSTIAKGAAKVLGFDLMENFHEPYFACSLKTFGEDGIFL</sequence>
<dbReference type="GO" id="GO:0016020">
    <property type="term" value="C:membrane"/>
    <property type="evidence" value="ECO:0007669"/>
    <property type="project" value="UniProtKB-SubCell"/>
</dbReference>
<dbReference type="Proteomes" id="UP000003527">
    <property type="component" value="Unassembled WGS sequence"/>
</dbReference>
<keyword evidence="7" id="KW-1185">Reference proteome</keyword>
<dbReference type="PATRIC" id="fig|796944.3.peg.1753"/>
<dbReference type="InterPro" id="IPR051085">
    <property type="entry name" value="MB_O-acyltransferase"/>
</dbReference>
<dbReference type="HOGENOM" id="CLU_025255_3_0_9"/>
<evidence type="ECO:0000256" key="2">
    <source>
        <dbReference type="ARBA" id="ARBA00022692"/>
    </source>
</evidence>
<evidence type="ECO:0000256" key="1">
    <source>
        <dbReference type="ARBA" id="ARBA00004141"/>
    </source>
</evidence>
<proteinExistence type="predicted"/>
<dbReference type="EMBL" id="AFZD01000018">
    <property type="protein sequence ID" value="EHL10873.1"/>
    <property type="molecule type" value="Genomic_DNA"/>
</dbReference>
<evidence type="ECO:0000256" key="5">
    <source>
        <dbReference type="SAM" id="Phobius"/>
    </source>
</evidence>
<feature type="transmembrane region" description="Helical" evidence="5">
    <location>
        <begin position="117"/>
        <end position="135"/>
    </location>
</feature>
<feature type="transmembrane region" description="Helical" evidence="5">
    <location>
        <begin position="79"/>
        <end position="97"/>
    </location>
</feature>
<dbReference type="InterPro" id="IPR004299">
    <property type="entry name" value="MBOAT_fam"/>
</dbReference>
<comment type="subcellular location">
    <subcellularLocation>
        <location evidence="1">Membrane</location>
        <topology evidence="1">Multi-pass membrane protein</topology>
    </subcellularLocation>
</comment>
<dbReference type="GO" id="GO:0016746">
    <property type="term" value="F:acyltransferase activity"/>
    <property type="evidence" value="ECO:0007669"/>
    <property type="project" value="TreeGrafter"/>
</dbReference>
<keyword evidence="2 5" id="KW-0812">Transmembrane</keyword>
<evidence type="ECO:0008006" key="8">
    <source>
        <dbReference type="Google" id="ProtNLM"/>
    </source>
</evidence>